<dbReference type="RefSeq" id="WP_185063699.1">
    <property type="nucleotide sequence ID" value="NZ_BAABJP010000021.1"/>
</dbReference>
<evidence type="ECO:0000259" key="6">
    <source>
        <dbReference type="Pfam" id="PF00294"/>
    </source>
</evidence>
<keyword evidence="4 7" id="KW-0418">Kinase</keyword>
<gene>
    <name evidence="7" type="ORF">GCM10023321_44720</name>
</gene>
<evidence type="ECO:0000256" key="1">
    <source>
        <dbReference type="ARBA" id="ARBA00010688"/>
    </source>
</evidence>
<dbReference type="InterPro" id="IPR050306">
    <property type="entry name" value="PfkB_Carbo_kinase"/>
</dbReference>
<evidence type="ECO:0000313" key="8">
    <source>
        <dbReference type="Proteomes" id="UP001428817"/>
    </source>
</evidence>
<keyword evidence="3" id="KW-0547">Nucleotide-binding</keyword>
<dbReference type="CDD" id="cd01167">
    <property type="entry name" value="bac_FRK"/>
    <property type="match status" value="1"/>
</dbReference>
<comment type="caution">
    <text evidence="7">The sequence shown here is derived from an EMBL/GenBank/DDBJ whole genome shotgun (WGS) entry which is preliminary data.</text>
</comment>
<evidence type="ECO:0000256" key="5">
    <source>
        <dbReference type="ARBA" id="ARBA00022840"/>
    </source>
</evidence>
<dbReference type="Gene3D" id="3.40.1190.20">
    <property type="match status" value="1"/>
</dbReference>
<proteinExistence type="inferred from homology"/>
<keyword evidence="5" id="KW-0067">ATP-binding</keyword>
<dbReference type="PANTHER" id="PTHR43085:SF1">
    <property type="entry name" value="PSEUDOURIDINE KINASE-RELATED"/>
    <property type="match status" value="1"/>
</dbReference>
<evidence type="ECO:0000256" key="3">
    <source>
        <dbReference type="ARBA" id="ARBA00022741"/>
    </source>
</evidence>
<accession>A0ABP9QFM1</accession>
<organism evidence="7 8">
    <name type="scientific">Pseudonocardia eucalypti</name>
    <dbReference type="NCBI Taxonomy" id="648755"/>
    <lineage>
        <taxon>Bacteria</taxon>
        <taxon>Bacillati</taxon>
        <taxon>Actinomycetota</taxon>
        <taxon>Actinomycetes</taxon>
        <taxon>Pseudonocardiales</taxon>
        <taxon>Pseudonocardiaceae</taxon>
        <taxon>Pseudonocardia</taxon>
    </lineage>
</organism>
<evidence type="ECO:0000256" key="4">
    <source>
        <dbReference type="ARBA" id="ARBA00022777"/>
    </source>
</evidence>
<evidence type="ECO:0000313" key="7">
    <source>
        <dbReference type="EMBL" id="GAA5161049.1"/>
    </source>
</evidence>
<keyword evidence="8" id="KW-1185">Reference proteome</keyword>
<evidence type="ECO:0000256" key="2">
    <source>
        <dbReference type="ARBA" id="ARBA00022679"/>
    </source>
</evidence>
<dbReference type="InterPro" id="IPR002173">
    <property type="entry name" value="Carboh/pur_kinase_PfkB_CS"/>
</dbReference>
<sequence length="304" mass="31385">MIVVGGEALVDLVPGASARDASGAMLPRWGGAPYNVAVALGRLGAPTRFLSRMSTDPFGNAMVERLANASVHTELVQRGPEPSTLAVVGLDPDGSARYGFYTEGTADRLFADPGPLPADTEAVALGTLSLVLEPGASAYEAVLHREAAAGRLISLDPNIRADLIPDRDGYLRRFVSWLPDVGLLKLSDQDAEWLGGSEPAAWLEAGPAAVVMTRGGDGLIAFTKAGPIEVPGVPTVVVDTIGAGDTVHAALLARLRAHGALTRDGLSGLEADEWRDVLGFAAEAAARTCARPGAEPPTAAELGL</sequence>
<dbReference type="Pfam" id="PF00294">
    <property type="entry name" value="PfkB"/>
    <property type="match status" value="1"/>
</dbReference>
<protein>
    <submittedName>
        <fullName evidence="7">Carbohydrate kinase</fullName>
    </submittedName>
</protein>
<dbReference type="SUPFAM" id="SSF53613">
    <property type="entry name" value="Ribokinase-like"/>
    <property type="match status" value="1"/>
</dbReference>
<dbReference type="PANTHER" id="PTHR43085">
    <property type="entry name" value="HEXOKINASE FAMILY MEMBER"/>
    <property type="match status" value="1"/>
</dbReference>
<dbReference type="InterPro" id="IPR029056">
    <property type="entry name" value="Ribokinase-like"/>
</dbReference>
<dbReference type="InterPro" id="IPR011611">
    <property type="entry name" value="PfkB_dom"/>
</dbReference>
<dbReference type="PROSITE" id="PS00584">
    <property type="entry name" value="PFKB_KINASES_2"/>
    <property type="match status" value="1"/>
</dbReference>
<feature type="domain" description="Carbohydrate kinase PfkB" evidence="6">
    <location>
        <begin position="22"/>
        <end position="296"/>
    </location>
</feature>
<name>A0ABP9QFM1_9PSEU</name>
<dbReference type="GO" id="GO:0016301">
    <property type="term" value="F:kinase activity"/>
    <property type="evidence" value="ECO:0007669"/>
    <property type="project" value="UniProtKB-KW"/>
</dbReference>
<comment type="similarity">
    <text evidence="1">Belongs to the carbohydrate kinase PfkB family.</text>
</comment>
<dbReference type="Proteomes" id="UP001428817">
    <property type="component" value="Unassembled WGS sequence"/>
</dbReference>
<reference evidence="8" key="1">
    <citation type="journal article" date="2019" name="Int. J. Syst. Evol. Microbiol.">
        <title>The Global Catalogue of Microorganisms (GCM) 10K type strain sequencing project: providing services to taxonomists for standard genome sequencing and annotation.</title>
        <authorList>
            <consortium name="The Broad Institute Genomics Platform"/>
            <consortium name="The Broad Institute Genome Sequencing Center for Infectious Disease"/>
            <person name="Wu L."/>
            <person name="Ma J."/>
        </authorList>
    </citation>
    <scope>NUCLEOTIDE SEQUENCE [LARGE SCALE GENOMIC DNA]</scope>
    <source>
        <strain evidence="8">JCM 18303</strain>
    </source>
</reference>
<dbReference type="EMBL" id="BAABJP010000021">
    <property type="protein sequence ID" value="GAA5161049.1"/>
    <property type="molecule type" value="Genomic_DNA"/>
</dbReference>
<keyword evidence="2" id="KW-0808">Transferase</keyword>